<feature type="compositionally biased region" description="Basic and acidic residues" evidence="1">
    <location>
        <begin position="100"/>
        <end position="111"/>
    </location>
</feature>
<feature type="transmembrane region" description="Helical" evidence="2">
    <location>
        <begin position="49"/>
        <end position="68"/>
    </location>
</feature>
<feature type="transmembrane region" description="Helical" evidence="2">
    <location>
        <begin position="25"/>
        <end position="43"/>
    </location>
</feature>
<gene>
    <name evidence="3" type="ORF">FHS94_003919</name>
</gene>
<dbReference type="EMBL" id="JACIJK010000022">
    <property type="protein sequence ID" value="MBB5717045.1"/>
    <property type="molecule type" value="Genomic_DNA"/>
</dbReference>
<reference evidence="3 4" key="1">
    <citation type="submission" date="2020-08" db="EMBL/GenBank/DDBJ databases">
        <title>Genomic Encyclopedia of Type Strains, Phase IV (KMG-IV): sequencing the most valuable type-strain genomes for metagenomic binning, comparative biology and taxonomic classification.</title>
        <authorList>
            <person name="Goeker M."/>
        </authorList>
    </citation>
    <scope>NUCLEOTIDE SEQUENCE [LARGE SCALE GENOMIC DNA]</scope>
    <source>
        <strain evidence="3 4">DSM 100044</strain>
    </source>
</reference>
<keyword evidence="2" id="KW-0472">Membrane</keyword>
<name>A0A7W9BGY3_9SPHN</name>
<dbReference type="AlphaFoldDB" id="A0A7W9BGY3"/>
<protein>
    <submittedName>
        <fullName evidence="3">Low affinity Fe/Cu permease</fullName>
    </submittedName>
</protein>
<feature type="region of interest" description="Disordered" evidence="1">
    <location>
        <begin position="100"/>
        <end position="120"/>
    </location>
</feature>
<comment type="caution">
    <text evidence="3">The sequence shown here is derived from an EMBL/GenBank/DDBJ whole genome shotgun (WGS) entry which is preliminary data.</text>
</comment>
<accession>A0A7W9BGY3</accession>
<proteinExistence type="predicted"/>
<keyword evidence="2" id="KW-1133">Transmembrane helix</keyword>
<evidence type="ECO:0000313" key="3">
    <source>
        <dbReference type="EMBL" id="MBB5717045.1"/>
    </source>
</evidence>
<sequence>MFERFNAFSCAVSERTVAIFADSRMVVLFVALSIASAVFTIAARTELALTLFLSILALAITSAILYVGETREAVARRRDEAMHAKLDSLLRGVEDADDRLAGSEQRLEQALDRGQAPAAD</sequence>
<keyword evidence="4" id="KW-1185">Reference proteome</keyword>
<organism evidence="3 4">
    <name type="scientific">Sphingomonas aerophila</name>
    <dbReference type="NCBI Taxonomy" id="1344948"/>
    <lineage>
        <taxon>Bacteria</taxon>
        <taxon>Pseudomonadati</taxon>
        <taxon>Pseudomonadota</taxon>
        <taxon>Alphaproteobacteria</taxon>
        <taxon>Sphingomonadales</taxon>
        <taxon>Sphingomonadaceae</taxon>
        <taxon>Sphingomonas</taxon>
    </lineage>
</organism>
<evidence type="ECO:0000256" key="1">
    <source>
        <dbReference type="SAM" id="MobiDB-lite"/>
    </source>
</evidence>
<dbReference type="Proteomes" id="UP000546200">
    <property type="component" value="Unassembled WGS sequence"/>
</dbReference>
<keyword evidence="2" id="KW-0812">Transmembrane</keyword>
<evidence type="ECO:0000313" key="4">
    <source>
        <dbReference type="Proteomes" id="UP000546200"/>
    </source>
</evidence>
<evidence type="ECO:0000256" key="2">
    <source>
        <dbReference type="SAM" id="Phobius"/>
    </source>
</evidence>
<dbReference type="RefSeq" id="WP_184060810.1">
    <property type="nucleotide sequence ID" value="NZ_JACIJK010000022.1"/>
</dbReference>